<reference evidence="4 5" key="1">
    <citation type="journal article" date="2017" name="Mol. Ecol.">
        <title>Comparative and population genomic landscape of Phellinus noxius: A hypervariable fungus causing root rot in trees.</title>
        <authorList>
            <person name="Chung C.L."/>
            <person name="Lee T.J."/>
            <person name="Akiba M."/>
            <person name="Lee H.H."/>
            <person name="Kuo T.H."/>
            <person name="Liu D."/>
            <person name="Ke H.M."/>
            <person name="Yokoi T."/>
            <person name="Roa M.B."/>
            <person name="Lu M.J."/>
            <person name="Chang Y.Y."/>
            <person name="Ann P.J."/>
            <person name="Tsai J.N."/>
            <person name="Chen C.Y."/>
            <person name="Tzean S.S."/>
            <person name="Ota Y."/>
            <person name="Hattori T."/>
            <person name="Sahashi N."/>
            <person name="Liou R.F."/>
            <person name="Kikuchi T."/>
            <person name="Tsai I.J."/>
        </authorList>
    </citation>
    <scope>NUCLEOTIDE SEQUENCE [LARGE SCALE GENOMIC DNA]</scope>
    <source>
        <strain evidence="4 5">FFPRI411160</strain>
    </source>
</reference>
<keyword evidence="5" id="KW-1185">Reference proteome</keyword>
<comment type="caution">
    <text evidence="4">The sequence shown here is derived from an EMBL/GenBank/DDBJ whole genome shotgun (WGS) entry which is preliminary data.</text>
</comment>
<dbReference type="InterPro" id="IPR052520">
    <property type="entry name" value="ATL_DNA_repair"/>
</dbReference>
<dbReference type="InterPro" id="IPR036217">
    <property type="entry name" value="MethylDNA_cys_MeTrfase_DNAb"/>
</dbReference>
<dbReference type="GO" id="GO:0003824">
    <property type="term" value="F:catalytic activity"/>
    <property type="evidence" value="ECO:0007669"/>
    <property type="project" value="InterPro"/>
</dbReference>
<dbReference type="Gene3D" id="1.10.10.10">
    <property type="entry name" value="Winged helix-like DNA-binding domain superfamily/Winged helix DNA-binding domain"/>
    <property type="match status" value="1"/>
</dbReference>
<organism evidence="4 5">
    <name type="scientific">Pyrrhoderma noxium</name>
    <dbReference type="NCBI Taxonomy" id="2282107"/>
    <lineage>
        <taxon>Eukaryota</taxon>
        <taxon>Fungi</taxon>
        <taxon>Dikarya</taxon>
        <taxon>Basidiomycota</taxon>
        <taxon>Agaricomycotina</taxon>
        <taxon>Agaricomycetes</taxon>
        <taxon>Hymenochaetales</taxon>
        <taxon>Hymenochaetaceae</taxon>
        <taxon>Pyrrhoderma</taxon>
    </lineage>
</organism>
<dbReference type="InterPro" id="IPR014048">
    <property type="entry name" value="MethylDNA_cys_MeTrfase_DNA-bd"/>
</dbReference>
<evidence type="ECO:0000256" key="2">
    <source>
        <dbReference type="SAM" id="MobiDB-lite"/>
    </source>
</evidence>
<dbReference type="Pfam" id="PF01035">
    <property type="entry name" value="DNA_binding_1"/>
    <property type="match status" value="1"/>
</dbReference>
<dbReference type="InParanoid" id="A0A286U5J6"/>
<sequence>MDSAEFHAAVYSVVRQIPFGRVTSYGHIAKLIGLPRHSRHVGQALKYLPPDTNVPWQRVVSASGKVSSRGPGTDGAARQREVLIEEGVNVYESGGAGIGGQEWKVRWSECGWFPESVEMTMSLPESEDPDAGDRDQGSPLNSGEVENTGTGRTEQLRDMGQVLIK</sequence>
<proteinExistence type="predicted"/>
<name>A0A286U5J6_9AGAM</name>
<gene>
    <name evidence="4" type="ORF">PNOK_0940100</name>
</gene>
<evidence type="ECO:0000313" key="5">
    <source>
        <dbReference type="Proteomes" id="UP000217199"/>
    </source>
</evidence>
<dbReference type="OrthoDB" id="2548197at2759"/>
<evidence type="ECO:0000259" key="3">
    <source>
        <dbReference type="Pfam" id="PF01035"/>
    </source>
</evidence>
<feature type="domain" description="Methylated-DNA-[protein]-cysteine S-methyltransferase DNA binding" evidence="3">
    <location>
        <begin position="5"/>
        <end position="88"/>
    </location>
</feature>
<keyword evidence="1" id="KW-0227">DNA damage</keyword>
<dbReference type="AlphaFoldDB" id="A0A286U5J6"/>
<dbReference type="GO" id="GO:0006281">
    <property type="term" value="P:DNA repair"/>
    <property type="evidence" value="ECO:0007669"/>
    <property type="project" value="InterPro"/>
</dbReference>
<evidence type="ECO:0000313" key="4">
    <source>
        <dbReference type="EMBL" id="PAV14848.1"/>
    </source>
</evidence>
<dbReference type="PANTHER" id="PTHR42942:SF1">
    <property type="entry name" value="ALKYLTRANSFERASE-LIKE PROTEIN 1"/>
    <property type="match status" value="1"/>
</dbReference>
<dbReference type="EMBL" id="NBII01000011">
    <property type="protein sequence ID" value="PAV14848.1"/>
    <property type="molecule type" value="Genomic_DNA"/>
</dbReference>
<dbReference type="InterPro" id="IPR036388">
    <property type="entry name" value="WH-like_DNA-bd_sf"/>
</dbReference>
<feature type="region of interest" description="Disordered" evidence="2">
    <location>
        <begin position="123"/>
        <end position="165"/>
    </location>
</feature>
<accession>A0A286U5J6</accession>
<dbReference type="STRING" id="2282107.A0A286U5J6"/>
<dbReference type="SUPFAM" id="SSF46767">
    <property type="entry name" value="Methylated DNA-protein cysteine methyltransferase, C-terminal domain"/>
    <property type="match status" value="1"/>
</dbReference>
<protein>
    <submittedName>
        <fullName evidence="4">MGMT family</fullName>
    </submittedName>
</protein>
<dbReference type="CDD" id="cd06445">
    <property type="entry name" value="ATase"/>
    <property type="match status" value="1"/>
</dbReference>
<feature type="compositionally biased region" description="Polar residues" evidence="2">
    <location>
        <begin position="138"/>
        <end position="153"/>
    </location>
</feature>
<evidence type="ECO:0000256" key="1">
    <source>
        <dbReference type="ARBA" id="ARBA00022763"/>
    </source>
</evidence>
<dbReference type="Proteomes" id="UP000217199">
    <property type="component" value="Unassembled WGS sequence"/>
</dbReference>
<dbReference type="PANTHER" id="PTHR42942">
    <property type="entry name" value="6-O-METHYLGUANINE DNA METHYLTRANSFERASE"/>
    <property type="match status" value="1"/>
</dbReference>